<dbReference type="SUPFAM" id="SSF140924">
    <property type="entry name" value="Duffy binding domain-like"/>
    <property type="match status" value="2"/>
</dbReference>
<dbReference type="EMBL" id="KI926956">
    <property type="protein sequence ID" value="ETW32980.1"/>
    <property type="molecule type" value="Genomic_DNA"/>
</dbReference>
<dbReference type="Proteomes" id="UP000030708">
    <property type="component" value="Unassembled WGS sequence"/>
</dbReference>
<organism evidence="6 7">
    <name type="scientific">Plasmodium falciparum Tanzania</name>
    <name type="common">2000708</name>
    <dbReference type="NCBI Taxonomy" id="1036725"/>
    <lineage>
        <taxon>Eukaryota</taxon>
        <taxon>Sar</taxon>
        <taxon>Alveolata</taxon>
        <taxon>Apicomplexa</taxon>
        <taxon>Aconoidasida</taxon>
        <taxon>Haemosporida</taxon>
        <taxon>Plasmodiidae</taxon>
        <taxon>Plasmodium</taxon>
        <taxon>Plasmodium (Laverania)</taxon>
    </lineage>
</organism>
<evidence type="ECO:0008006" key="8">
    <source>
        <dbReference type="Google" id="ProtNLM"/>
    </source>
</evidence>
<feature type="domain" description="Plasmodium falciparum erythrocyte membrane protein-1 N-terminal segment" evidence="3">
    <location>
        <begin position="18"/>
        <end position="53"/>
    </location>
</feature>
<reference evidence="6 7" key="1">
    <citation type="submission" date="2013-02" db="EMBL/GenBank/DDBJ databases">
        <title>The Genome Annotation of Plasmodium falciparum Tanzania (2000708).</title>
        <authorList>
            <consortium name="The Broad Institute Genome Sequencing Platform"/>
            <consortium name="The Broad Institute Genome Sequencing Center for Infectious Disease"/>
            <person name="Neafsey D."/>
            <person name="Hoffman S."/>
            <person name="Volkman S."/>
            <person name="Rosenthal P."/>
            <person name="Walker B."/>
            <person name="Young S.K."/>
            <person name="Zeng Q."/>
            <person name="Gargeya S."/>
            <person name="Fitzgerald M."/>
            <person name="Haas B."/>
            <person name="Abouelleil A."/>
            <person name="Allen A.W."/>
            <person name="Alvarado L."/>
            <person name="Arachchi H.M."/>
            <person name="Berlin A.M."/>
            <person name="Chapman S.B."/>
            <person name="Gainer-Dewar J."/>
            <person name="Goldberg J."/>
            <person name="Griggs A."/>
            <person name="Gujja S."/>
            <person name="Hansen M."/>
            <person name="Howarth C."/>
            <person name="Imamovic A."/>
            <person name="Ireland A."/>
            <person name="Larimer J."/>
            <person name="McCowan C."/>
            <person name="Murphy C."/>
            <person name="Pearson M."/>
            <person name="Poon T.W."/>
            <person name="Priest M."/>
            <person name="Roberts A."/>
            <person name="Saif S."/>
            <person name="Shea T."/>
            <person name="Sisk P."/>
            <person name="Sykes S."/>
            <person name="Wortman J."/>
            <person name="Nusbaum C."/>
            <person name="Birren B."/>
        </authorList>
    </citation>
    <scope>NUCLEOTIDE SEQUENCE [LARGE SCALE GENOMIC DNA]</scope>
    <source>
        <strain evidence="7">Tanzania (2000708)</strain>
    </source>
</reference>
<evidence type="ECO:0000313" key="6">
    <source>
        <dbReference type="EMBL" id="ETW32980.1"/>
    </source>
</evidence>
<dbReference type="GO" id="GO:0046789">
    <property type="term" value="F:host cell surface receptor binding"/>
    <property type="evidence" value="ECO:0007669"/>
    <property type="project" value="InterPro"/>
</dbReference>
<dbReference type="Pfam" id="PF05424">
    <property type="entry name" value="Duffy_binding"/>
    <property type="match status" value="1"/>
</dbReference>
<dbReference type="InterPro" id="IPR054595">
    <property type="entry name" value="DBL_C"/>
</dbReference>
<name>A0A024VXL7_PLAFA</name>
<dbReference type="InterPro" id="IPR049158">
    <property type="entry name" value="PfEMP1_CIDRalpha1_dom"/>
</dbReference>
<reference evidence="6 7" key="2">
    <citation type="submission" date="2013-02" db="EMBL/GenBank/DDBJ databases">
        <title>The Genome Sequence of Plasmodium falciparum Tanzania (2000708).</title>
        <authorList>
            <consortium name="The Broad Institute Genome Sequencing Platform"/>
            <consortium name="The Broad Institute Genome Sequencing Center for Infectious Disease"/>
            <person name="Neafsey D."/>
            <person name="Cheeseman I."/>
            <person name="Volkman S."/>
            <person name="Adams J."/>
            <person name="Walker B."/>
            <person name="Young S.K."/>
            <person name="Zeng Q."/>
            <person name="Gargeya S."/>
            <person name="Fitzgerald M."/>
            <person name="Haas B."/>
            <person name="Abouelleil A."/>
            <person name="Alvarado L."/>
            <person name="Arachchi H.M."/>
            <person name="Berlin A.M."/>
            <person name="Chapman S.B."/>
            <person name="Dewar J."/>
            <person name="Goldberg J."/>
            <person name="Griggs A."/>
            <person name="Gujja S."/>
            <person name="Hansen M."/>
            <person name="Howarth C."/>
            <person name="Imamovic A."/>
            <person name="Larimer J."/>
            <person name="McCowan C."/>
            <person name="Murphy C."/>
            <person name="Neiman D."/>
            <person name="Pearson M."/>
            <person name="Priest M."/>
            <person name="Roberts A."/>
            <person name="Saif S."/>
            <person name="Shea T."/>
            <person name="Sisk P."/>
            <person name="Sykes S."/>
            <person name="Wortman J."/>
            <person name="Nusbaum C."/>
            <person name="Birren B."/>
        </authorList>
    </citation>
    <scope>NUCLEOTIDE SEQUENCE [LARGE SCALE GENOMIC DNA]</scope>
    <source>
        <strain evidence="7">Tanzania (2000708)</strain>
    </source>
</reference>
<dbReference type="Pfam" id="PF21807">
    <property type="entry name" value="PfEMP1_CIDRalpha1_dom"/>
    <property type="match status" value="1"/>
</dbReference>
<dbReference type="FunFam" id="1.20.1310.20:FF:000001">
    <property type="entry name" value="Erythrocyte membrane protein 1, PfEMP1"/>
    <property type="match status" value="1"/>
</dbReference>
<dbReference type="InterPro" id="IPR042202">
    <property type="entry name" value="Duffy-ag-bd_sf"/>
</dbReference>
<dbReference type="Gene3D" id="1.20.58.830">
    <property type="match status" value="2"/>
</dbReference>
<sequence>MAPGSAGGDAEKYKNAQDAKHLFDIIGKDVYEQVKNGGAETYKDELKGNLTDSSILGRESAYTTDPCKLIKEKRDKLLGTNSNRYPCKELSGKDAKKEERFSDTLGGQCTYNRIKGNKYNKKTRKDCGACAPYRRLHLCSHNLETIETTNYDSNNAKHKLLLEVCMAAKYEGDLIKTHYTPHQEKYKNTDTASQLCTVLARSFADIGDIVRGRDLYLGNPEEIKQRQQLDENLKTIFKNIYEKLLEDNKTNGVKDRYEDNDGNYYQLREDWWDANRAKVWEAITCNDDDKLANASYFRKTCSDEQGGAQANNKCRCKDKNGRPDDQVPTYFDYVPQYLRWFEEWAEDFCRKKKKKLEDVKRNCRDDSKNLYCSGNGYDCTKTIYKKGKLVIGEHCTNCSVWCRLYEKWIDNQKKEFLKQKEKYETEISNSGSCGGSGSAGGSRKKRAATTTNYDGYEKKFYEKLKEKNNYSDVKNFLELLSKEEVCKKIKDKKEIIDFKTDDNDFHKNINNEGTFYHSQYCKPCPICGVKKTNNGGSGNKWKEKDKSEECTSINLYKPKDNVNPTDVTILKSGDGQTEIAEKLKAFCDKKDSGNSDSSLYDPWKCYKEDDIEKHADDDDDDGEYDRLVTGAGGLCILKNDKNKKEEKEKKTEKEPEQFQKTYNDFFYFWIRRFLNDSMYWRGKVGGCLKNGTKTRCNKKNKCKDDCECFKRWIDIKIKEWENIKKHFKTQKGFELFPYDFVLKEVLKLDELFQNIKEGYGDVKELEGIENMLKEEQKKNKEDEATGVTVGVVGVVL</sequence>
<feature type="non-terminal residue" evidence="6">
    <location>
        <position position="796"/>
    </location>
</feature>
<evidence type="ECO:0000313" key="7">
    <source>
        <dbReference type="Proteomes" id="UP000030708"/>
    </source>
</evidence>
<evidence type="ECO:0000259" key="5">
    <source>
        <dbReference type="Pfam" id="PF22672"/>
    </source>
</evidence>
<accession>A0A024VXL7</accession>
<feature type="domain" description="Duffy-antigen binding" evidence="2">
    <location>
        <begin position="128"/>
        <end position="339"/>
    </location>
</feature>
<evidence type="ECO:0000259" key="3">
    <source>
        <dbReference type="Pfam" id="PF15447"/>
    </source>
</evidence>
<dbReference type="Pfam" id="PF03011">
    <property type="entry name" value="PFEMP"/>
    <property type="match status" value="1"/>
</dbReference>
<feature type="domain" description="Duffy-binding-like" evidence="1">
    <location>
        <begin position="665"/>
        <end position="784"/>
    </location>
</feature>
<dbReference type="Pfam" id="PF22672">
    <property type="entry name" value="DBL_C"/>
    <property type="match status" value="1"/>
</dbReference>
<dbReference type="InterPro" id="IPR008602">
    <property type="entry name" value="Duffy-antigen-binding"/>
</dbReference>
<dbReference type="GO" id="GO:0016020">
    <property type="term" value="C:membrane"/>
    <property type="evidence" value="ECO:0007669"/>
    <property type="project" value="InterPro"/>
</dbReference>
<feature type="domain" description="PfEMP1 CIDRalpha1" evidence="4">
    <location>
        <begin position="565"/>
        <end position="611"/>
    </location>
</feature>
<dbReference type="AlphaFoldDB" id="A0A024VXL7"/>
<dbReference type="Pfam" id="PF15447">
    <property type="entry name" value="NTS"/>
    <property type="match status" value="1"/>
</dbReference>
<protein>
    <recommendedName>
        <fullName evidence="8">Duffy-binding-like domain-containing protein</fullName>
    </recommendedName>
</protein>
<gene>
    <name evidence="6" type="ORF">PFTANZ_06301</name>
</gene>
<dbReference type="InterPro" id="IPR029210">
    <property type="entry name" value="PfEMP1_NTS"/>
</dbReference>
<evidence type="ECO:0000259" key="2">
    <source>
        <dbReference type="Pfam" id="PF05424"/>
    </source>
</evidence>
<feature type="domain" description="Duffy-binding-like" evidence="5">
    <location>
        <begin position="343"/>
        <end position="507"/>
    </location>
</feature>
<proteinExistence type="predicted"/>
<dbReference type="FunFam" id="1.20.58.830:FF:000022">
    <property type="entry name" value="Erythrocyte membrane protein 1, PfEMP1"/>
    <property type="match status" value="1"/>
</dbReference>
<evidence type="ECO:0000259" key="4">
    <source>
        <dbReference type="Pfam" id="PF21807"/>
    </source>
</evidence>
<evidence type="ECO:0000259" key="1">
    <source>
        <dbReference type="Pfam" id="PF03011"/>
    </source>
</evidence>
<dbReference type="Gene3D" id="1.20.1310.20">
    <property type="entry name" value="Duffy-antigen binding domain"/>
    <property type="match status" value="1"/>
</dbReference>
<dbReference type="InterPro" id="IPR004258">
    <property type="entry name" value="DBL"/>
</dbReference>